<feature type="non-terminal residue" evidence="1">
    <location>
        <position position="1"/>
    </location>
</feature>
<protein>
    <submittedName>
        <fullName evidence="1">Protein MAK16-like protein</fullName>
    </submittedName>
</protein>
<sequence>PKLVTIKKKQERREKSREKRAEAVARLDHEIEKELLDRLRSKAYGDQPLNVNEDVWREILEGDKLEAESDVTTEDEDVSNAEEEQEQEQEWNIMNDGENEELTREFVSDVSEDESDGDMEDFDGFQMASDIGSEGDDESDESEESGEDEEGANNADEKASTGCNGRMRAWLCEHAATLYLLTSQYMPVEGLQGKRKAPPPQPKSRQKKQKRRGARVEIEYEDEAPLSAAANTSW</sequence>
<proteinExistence type="predicted"/>
<dbReference type="EMBL" id="JAMZIH010003430">
    <property type="protein sequence ID" value="KAJ1676825.1"/>
    <property type="molecule type" value="Genomic_DNA"/>
</dbReference>
<organism evidence="1 2">
    <name type="scientific">Spiromyces aspiralis</name>
    <dbReference type="NCBI Taxonomy" id="68401"/>
    <lineage>
        <taxon>Eukaryota</taxon>
        <taxon>Fungi</taxon>
        <taxon>Fungi incertae sedis</taxon>
        <taxon>Zoopagomycota</taxon>
        <taxon>Kickxellomycotina</taxon>
        <taxon>Kickxellomycetes</taxon>
        <taxon>Kickxellales</taxon>
        <taxon>Kickxellaceae</taxon>
        <taxon>Spiromyces</taxon>
    </lineage>
</organism>
<comment type="caution">
    <text evidence="1">The sequence shown here is derived from an EMBL/GenBank/DDBJ whole genome shotgun (WGS) entry which is preliminary data.</text>
</comment>
<name>A0ACC1HN56_9FUNG</name>
<gene>
    <name evidence="1" type="primary">mak16</name>
    <name evidence="1" type="ORF">EV182_007429</name>
</gene>
<evidence type="ECO:0000313" key="1">
    <source>
        <dbReference type="EMBL" id="KAJ1676825.1"/>
    </source>
</evidence>
<evidence type="ECO:0000313" key="2">
    <source>
        <dbReference type="Proteomes" id="UP001145114"/>
    </source>
</evidence>
<dbReference type="Proteomes" id="UP001145114">
    <property type="component" value="Unassembled WGS sequence"/>
</dbReference>
<accession>A0ACC1HN56</accession>
<keyword evidence="2" id="KW-1185">Reference proteome</keyword>
<reference evidence="1" key="1">
    <citation type="submission" date="2022-06" db="EMBL/GenBank/DDBJ databases">
        <title>Phylogenomic reconstructions and comparative analyses of Kickxellomycotina fungi.</title>
        <authorList>
            <person name="Reynolds N.K."/>
            <person name="Stajich J.E."/>
            <person name="Barry K."/>
            <person name="Grigoriev I.V."/>
            <person name="Crous P."/>
            <person name="Smith M.E."/>
        </authorList>
    </citation>
    <scope>NUCLEOTIDE SEQUENCE</scope>
    <source>
        <strain evidence="1">RSA 2271</strain>
    </source>
</reference>